<dbReference type="SMART" id="SM00108">
    <property type="entry name" value="B_lectin"/>
    <property type="match status" value="1"/>
</dbReference>
<proteinExistence type="predicted"/>
<dbReference type="AlphaFoldDB" id="A0A498IH09"/>
<dbReference type="Pfam" id="PF01453">
    <property type="entry name" value="B_lectin"/>
    <property type="match status" value="2"/>
</dbReference>
<name>A0A498IH09_MALDO</name>
<comment type="caution">
    <text evidence="6">The sequence shown here is derived from an EMBL/GenBank/DDBJ whole genome shotgun (WGS) entry which is preliminary data.</text>
</comment>
<feature type="domain" description="Bulb-type lectin" evidence="5">
    <location>
        <begin position="27"/>
        <end position="166"/>
    </location>
</feature>
<evidence type="ECO:0000256" key="3">
    <source>
        <dbReference type="ARBA" id="ARBA00023180"/>
    </source>
</evidence>
<evidence type="ECO:0000259" key="5">
    <source>
        <dbReference type="PROSITE" id="PS50927"/>
    </source>
</evidence>
<evidence type="ECO:0000256" key="1">
    <source>
        <dbReference type="ARBA" id="ARBA00022729"/>
    </source>
</evidence>
<dbReference type="InterPro" id="IPR001480">
    <property type="entry name" value="Bulb-type_lectin_dom"/>
</dbReference>
<sequence>MDTRIQLCYTLRFLLCCTFIACISTASHTISPGQSLSGEQTITSPSGKFELGFFTPAITSPSGKFELGSFAPGIPQNYYVGIWYKSLPNRTVVWVANRKQPVCEPHFSVLQLVENGNLTLSGPSKVAIWSTNSRSKVFNSSVAKLLDNGNFVITDAFNSSVVKWQSFDHPTDTWLPGAKLGYNNRTRRKLVLTSWRNPKTPAPGPFSSELDEIPFNLSSYPDTFTRGRLEINGQLKFYAWDQGFTEWTLISVEPSDQCAVDSSCGAFSICNQRSFPRCGCLEGFEPGVRESWILEDFSDGCVRKIPFHYSPRDSFLAITDVGIGYPKNYEQIINALQALIAILAVMLPSLDLRSEYVVFVSCMNVICSRVYREGQYLSGSQTITSPGGTFELGSFTPGESQNYYIDICSGAAKLLDNGNFVITDASDSSVVTGQSFDHPTDTWLPGAELGYNLRTKGRRVLTSRRNLQYPAPRLMVSKFSDFL</sequence>
<evidence type="ECO:0000256" key="2">
    <source>
        <dbReference type="ARBA" id="ARBA00023157"/>
    </source>
</evidence>
<keyword evidence="1 4" id="KW-0732">Signal</keyword>
<dbReference type="InterPro" id="IPR000858">
    <property type="entry name" value="S_locus_glycoprot_dom"/>
</dbReference>
<dbReference type="Pfam" id="PF00954">
    <property type="entry name" value="S_locus_glycop"/>
    <property type="match status" value="1"/>
</dbReference>
<evidence type="ECO:0000313" key="6">
    <source>
        <dbReference type="EMBL" id="RXH81434.1"/>
    </source>
</evidence>
<dbReference type="InterPro" id="IPR036426">
    <property type="entry name" value="Bulb-type_lectin_dom_sf"/>
</dbReference>
<accession>A0A498IH09</accession>
<dbReference type="Proteomes" id="UP000290289">
    <property type="component" value="Chromosome 12"/>
</dbReference>
<keyword evidence="7" id="KW-1185">Reference proteome</keyword>
<reference evidence="6 7" key="1">
    <citation type="submission" date="2018-10" db="EMBL/GenBank/DDBJ databases">
        <title>A high-quality apple genome assembly.</title>
        <authorList>
            <person name="Hu J."/>
        </authorList>
    </citation>
    <scope>NUCLEOTIDE SEQUENCE [LARGE SCALE GENOMIC DNA]</scope>
    <source>
        <strain evidence="7">cv. HFTH1</strain>
        <tissue evidence="6">Young leaf</tissue>
    </source>
</reference>
<protein>
    <recommendedName>
        <fullName evidence="5">Bulb-type lectin domain-containing protein</fullName>
    </recommendedName>
</protein>
<evidence type="ECO:0000313" key="7">
    <source>
        <dbReference type="Proteomes" id="UP000290289"/>
    </source>
</evidence>
<dbReference type="PANTHER" id="PTHR32444:SF247">
    <property type="entry name" value="OS01G0958200 PROTEIN"/>
    <property type="match status" value="1"/>
</dbReference>
<dbReference type="Gene3D" id="2.90.10.30">
    <property type="match status" value="1"/>
</dbReference>
<gene>
    <name evidence="6" type="ORF">DVH24_034855</name>
</gene>
<keyword evidence="2" id="KW-1015">Disulfide bond</keyword>
<dbReference type="CDD" id="cd00028">
    <property type="entry name" value="B_lectin"/>
    <property type="match status" value="1"/>
</dbReference>
<feature type="chain" id="PRO_5019732975" description="Bulb-type lectin domain-containing protein" evidence="4">
    <location>
        <begin position="30"/>
        <end position="483"/>
    </location>
</feature>
<evidence type="ECO:0000256" key="4">
    <source>
        <dbReference type="SAM" id="SignalP"/>
    </source>
</evidence>
<dbReference type="SUPFAM" id="SSF51110">
    <property type="entry name" value="alpha-D-mannose-specific plant lectins"/>
    <property type="match status" value="2"/>
</dbReference>
<dbReference type="GO" id="GO:0048544">
    <property type="term" value="P:recognition of pollen"/>
    <property type="evidence" value="ECO:0007669"/>
    <property type="project" value="InterPro"/>
</dbReference>
<organism evidence="6 7">
    <name type="scientific">Malus domestica</name>
    <name type="common">Apple</name>
    <name type="synonym">Pyrus malus</name>
    <dbReference type="NCBI Taxonomy" id="3750"/>
    <lineage>
        <taxon>Eukaryota</taxon>
        <taxon>Viridiplantae</taxon>
        <taxon>Streptophyta</taxon>
        <taxon>Embryophyta</taxon>
        <taxon>Tracheophyta</taxon>
        <taxon>Spermatophyta</taxon>
        <taxon>Magnoliopsida</taxon>
        <taxon>eudicotyledons</taxon>
        <taxon>Gunneridae</taxon>
        <taxon>Pentapetalae</taxon>
        <taxon>rosids</taxon>
        <taxon>fabids</taxon>
        <taxon>Rosales</taxon>
        <taxon>Rosaceae</taxon>
        <taxon>Amygdaloideae</taxon>
        <taxon>Maleae</taxon>
        <taxon>Malus</taxon>
    </lineage>
</organism>
<dbReference type="EMBL" id="RDQH01000338">
    <property type="protein sequence ID" value="RXH81434.1"/>
    <property type="molecule type" value="Genomic_DNA"/>
</dbReference>
<feature type="signal peptide" evidence="4">
    <location>
        <begin position="1"/>
        <end position="29"/>
    </location>
</feature>
<dbReference type="PROSITE" id="PS50927">
    <property type="entry name" value="BULB_LECTIN"/>
    <property type="match status" value="1"/>
</dbReference>
<dbReference type="PANTHER" id="PTHR32444">
    <property type="entry name" value="BULB-TYPE LECTIN DOMAIN-CONTAINING PROTEIN"/>
    <property type="match status" value="1"/>
</dbReference>
<keyword evidence="3" id="KW-0325">Glycoprotein</keyword>